<dbReference type="Pfam" id="PF00004">
    <property type="entry name" value="AAA"/>
    <property type="match status" value="1"/>
</dbReference>
<dbReference type="AlphaFoldDB" id="A0A8I6RCK3"/>
<dbReference type="InterPro" id="IPR003959">
    <property type="entry name" value="ATPase_AAA_core"/>
</dbReference>
<keyword evidence="4" id="KW-0067">ATP-binding</keyword>
<evidence type="ECO:0000256" key="6">
    <source>
        <dbReference type="ARBA" id="ARBA00023242"/>
    </source>
</evidence>
<dbReference type="InterPro" id="IPR053016">
    <property type="entry name" value="CTF18-RFC_complex"/>
</dbReference>
<dbReference type="Proteomes" id="UP000494040">
    <property type="component" value="Unassembled WGS sequence"/>
</dbReference>
<dbReference type="InterPro" id="IPR003593">
    <property type="entry name" value="AAA+_ATPase"/>
</dbReference>
<dbReference type="Gene3D" id="1.10.8.60">
    <property type="match status" value="1"/>
</dbReference>
<dbReference type="SMART" id="SM00382">
    <property type="entry name" value="AAA"/>
    <property type="match status" value="1"/>
</dbReference>
<feature type="compositionally biased region" description="Polar residues" evidence="9">
    <location>
        <begin position="48"/>
        <end position="67"/>
    </location>
</feature>
<dbReference type="PANTHER" id="PTHR46765">
    <property type="entry name" value="P-LOOP CONTAINING NUCLEOSIDE TRIPHOSPHATE HYDROLASES SUPERFAMILY PROTEIN"/>
    <property type="match status" value="1"/>
</dbReference>
<evidence type="ECO:0000313" key="12">
    <source>
        <dbReference type="Proteomes" id="UP000494040"/>
    </source>
</evidence>
<evidence type="ECO:0000256" key="5">
    <source>
        <dbReference type="ARBA" id="ARBA00023125"/>
    </source>
</evidence>
<keyword evidence="12" id="KW-1185">Reference proteome</keyword>
<organism evidence="11 12">
    <name type="scientific">Cimex lectularius</name>
    <name type="common">Bed bug</name>
    <name type="synonym">Acanthia lectularia</name>
    <dbReference type="NCBI Taxonomy" id="79782"/>
    <lineage>
        <taxon>Eukaryota</taxon>
        <taxon>Metazoa</taxon>
        <taxon>Ecdysozoa</taxon>
        <taxon>Arthropoda</taxon>
        <taxon>Hexapoda</taxon>
        <taxon>Insecta</taxon>
        <taxon>Pterygota</taxon>
        <taxon>Neoptera</taxon>
        <taxon>Paraneoptera</taxon>
        <taxon>Hemiptera</taxon>
        <taxon>Heteroptera</taxon>
        <taxon>Panheteroptera</taxon>
        <taxon>Cimicomorpha</taxon>
        <taxon>Cimicidae</taxon>
        <taxon>Cimex</taxon>
    </lineage>
</organism>
<evidence type="ECO:0000256" key="7">
    <source>
        <dbReference type="ARBA" id="ARBA00023306"/>
    </source>
</evidence>
<feature type="compositionally biased region" description="Basic and acidic residues" evidence="9">
    <location>
        <begin position="788"/>
        <end position="821"/>
    </location>
</feature>
<dbReference type="GO" id="GO:0006260">
    <property type="term" value="P:DNA replication"/>
    <property type="evidence" value="ECO:0007669"/>
    <property type="project" value="UniProtKB-KW"/>
</dbReference>
<dbReference type="FunFam" id="3.40.50.300:FF:001083">
    <property type="entry name" value="Chromosome transmission fidelity factor 18"/>
    <property type="match status" value="1"/>
</dbReference>
<dbReference type="OMA" id="RWLKGWE"/>
<keyword evidence="5" id="KW-0238">DNA-binding</keyword>
<evidence type="ECO:0000256" key="4">
    <source>
        <dbReference type="ARBA" id="ARBA00022840"/>
    </source>
</evidence>
<dbReference type="CDD" id="cd00009">
    <property type="entry name" value="AAA"/>
    <property type="match status" value="1"/>
</dbReference>
<keyword evidence="3" id="KW-0547">Nucleotide-binding</keyword>
<protein>
    <recommendedName>
        <fullName evidence="10">AAA+ ATPase domain-containing protein</fullName>
    </recommendedName>
</protein>
<evidence type="ECO:0000256" key="9">
    <source>
        <dbReference type="SAM" id="MobiDB-lite"/>
    </source>
</evidence>
<dbReference type="PANTHER" id="PTHR46765:SF1">
    <property type="entry name" value="P-LOOP CONTAINING NUCLEOSIDE TRIPHOSPHATE HYDROLASES SUPERFAMILY PROTEIN"/>
    <property type="match status" value="1"/>
</dbReference>
<sequence length="898" mass="103617">MDYIDPEEEFELVYGDEMEAMREMEEDFEPPSTIFPPPKSKRSLDFNEPSTSTEGVTTTKKPNTQNDLVKEPNLDECLLLDNSFSAQSSNNSLECLPLQNYSKRTVSELFGDLDDMDDIDDLNEQFSKKRRIETNRSKEEKQDLLIEAIKKQRKLISDERSFIETDNSQRIEKKIEDCMSRNVPKWPFIATTDSNGQRIYLRVHSDEYISNQFQNSQSAYKKTGLLNIPYDILKEAAFKERKRKQERIALEAKKDIEIVENAGKDLWVERYKPKIYLELLSDESTNRTLLHWLKLWDKVVFDREPIMIKKMDQIKKKELFDEFGRPMQKIALLCGPPGLGKTTLAHMIARQAGYNIVEVNASDDRSAQVFKVQLDAATQMKSVMGVNPKPNCLILDEIDGAPQAAIEVLVKFINEKQDKKKKKKSFGILKRPIICICNDIYVPALRPLRQIAYTLNFPPLSSVRLGERLMEIAKSEKIISDLGTMMALSEKTNNDIRSCLSVLHCLKSKGERVTLSQVQAANVGIKDVQQGLFTVWQKIFHIKLNRKNQKIENSDCNVPLLKKRLQEVLTAVQSYSDYDTLAMGVFENFLNLKPKDSSLKPVVQSLRWFCFHDMMTSSIHSTQNYALYPYLPYSFVFWNLALATIRWPKLSYPSTPYEMNQKQKRFAHILEFAHVGMPPHLQAYQNKDMLLLDVIPYLIHLIVPNLRPVGVQLYTPKERAELDRVVQIMADYNVNYTQERTMEGNYVFNLDPNIEDIGIFGERPRERIFGYTGKQLLAKEVEAEKLRRARDNFHGSEKPSELKEKTSKANNDGAEKVEEKQPASPAIPNYLQKLTPKALKTKVESKAKDFFGRVVEKNLNNVKDKAGTDDIVKSDIWFHFKEGYNNAVRKNVYMSDLL</sequence>
<evidence type="ECO:0000256" key="2">
    <source>
        <dbReference type="ARBA" id="ARBA00022705"/>
    </source>
</evidence>
<dbReference type="GO" id="GO:0003677">
    <property type="term" value="F:DNA binding"/>
    <property type="evidence" value="ECO:0007669"/>
    <property type="project" value="UniProtKB-KW"/>
</dbReference>
<dbReference type="KEGG" id="clec:106662133"/>
<evidence type="ECO:0000256" key="3">
    <source>
        <dbReference type="ARBA" id="ARBA00022741"/>
    </source>
</evidence>
<dbReference type="GeneID" id="106662133"/>
<feature type="domain" description="AAA+ ATPase" evidence="10">
    <location>
        <begin position="327"/>
        <end position="484"/>
    </location>
</feature>
<evidence type="ECO:0000256" key="8">
    <source>
        <dbReference type="ARBA" id="ARBA00043975"/>
    </source>
</evidence>
<dbReference type="SUPFAM" id="SSF52540">
    <property type="entry name" value="P-loop containing nucleoside triphosphate hydrolases"/>
    <property type="match status" value="1"/>
</dbReference>
<dbReference type="GO" id="GO:0005634">
    <property type="term" value="C:nucleus"/>
    <property type="evidence" value="ECO:0007669"/>
    <property type="project" value="UniProtKB-SubCell"/>
</dbReference>
<dbReference type="InterPro" id="IPR027417">
    <property type="entry name" value="P-loop_NTPase"/>
</dbReference>
<dbReference type="GO" id="GO:0016887">
    <property type="term" value="F:ATP hydrolysis activity"/>
    <property type="evidence" value="ECO:0007669"/>
    <property type="project" value="InterPro"/>
</dbReference>
<dbReference type="GO" id="GO:0005524">
    <property type="term" value="F:ATP binding"/>
    <property type="evidence" value="ECO:0007669"/>
    <property type="project" value="UniProtKB-KW"/>
</dbReference>
<dbReference type="RefSeq" id="XP_014241439.1">
    <property type="nucleotide sequence ID" value="XM_014385953.2"/>
</dbReference>
<evidence type="ECO:0000313" key="11">
    <source>
        <dbReference type="EnsemblMetazoa" id="XP_014241439.1"/>
    </source>
</evidence>
<dbReference type="OrthoDB" id="2195431at2759"/>
<evidence type="ECO:0000256" key="1">
    <source>
        <dbReference type="ARBA" id="ARBA00004123"/>
    </source>
</evidence>
<evidence type="ECO:0000259" key="10">
    <source>
        <dbReference type="SMART" id="SM00382"/>
    </source>
</evidence>
<comment type="similarity">
    <text evidence="8">Belongs to the activator 1 small subunits family. CTF18 subfamily.</text>
</comment>
<proteinExistence type="inferred from homology"/>
<feature type="region of interest" description="Disordered" evidence="9">
    <location>
        <begin position="788"/>
        <end position="829"/>
    </location>
</feature>
<dbReference type="CTD" id="44637"/>
<keyword evidence="7" id="KW-0131">Cell cycle</keyword>
<feature type="region of interest" description="Disordered" evidence="9">
    <location>
        <begin position="24"/>
        <end position="68"/>
    </location>
</feature>
<comment type="subcellular location">
    <subcellularLocation>
        <location evidence="1">Nucleus</location>
    </subcellularLocation>
</comment>
<accession>A0A8I6RCK3</accession>
<reference evidence="11" key="1">
    <citation type="submission" date="2022-01" db="UniProtKB">
        <authorList>
            <consortium name="EnsemblMetazoa"/>
        </authorList>
    </citation>
    <scope>IDENTIFICATION</scope>
</reference>
<dbReference type="EnsemblMetazoa" id="XM_014385953.2">
    <property type="protein sequence ID" value="XP_014241439.1"/>
    <property type="gene ID" value="LOC106662133"/>
</dbReference>
<keyword evidence="6" id="KW-0539">Nucleus</keyword>
<dbReference type="Gene3D" id="3.40.50.300">
    <property type="entry name" value="P-loop containing nucleotide triphosphate hydrolases"/>
    <property type="match status" value="1"/>
</dbReference>
<name>A0A8I6RCK3_CIMLE</name>
<keyword evidence="2" id="KW-0235">DNA replication</keyword>